<reference evidence="1 2" key="1">
    <citation type="journal article" date="2021" name="Sci. Rep.">
        <title>Chromosome anchoring in Senegalese sole (Solea senegalensis) reveals sex-associated markers and genome rearrangements in flatfish.</title>
        <authorList>
            <person name="Guerrero-Cozar I."/>
            <person name="Gomez-Garrido J."/>
            <person name="Berbel C."/>
            <person name="Martinez-Blanch J.F."/>
            <person name="Alioto T."/>
            <person name="Claros M.G."/>
            <person name="Gagnaire P.A."/>
            <person name="Manchado M."/>
        </authorList>
    </citation>
    <scope>NUCLEOTIDE SEQUENCE [LARGE SCALE GENOMIC DNA]</scope>
    <source>
        <strain evidence="1">Sse05_10M</strain>
    </source>
</reference>
<proteinExistence type="predicted"/>
<accession>A0AAV6QME8</accession>
<dbReference type="EMBL" id="JAGKHQ010000016">
    <property type="protein sequence ID" value="KAG7494195.1"/>
    <property type="molecule type" value="Genomic_DNA"/>
</dbReference>
<name>A0AAV6QME8_SOLSE</name>
<evidence type="ECO:0000313" key="1">
    <source>
        <dbReference type="EMBL" id="KAG7494195.1"/>
    </source>
</evidence>
<gene>
    <name evidence="1" type="ORF">JOB18_025362</name>
</gene>
<dbReference type="Proteomes" id="UP000693946">
    <property type="component" value="Linkage Group LG4"/>
</dbReference>
<protein>
    <submittedName>
        <fullName evidence="1">Uncharacterized protein</fullName>
    </submittedName>
</protein>
<evidence type="ECO:0000313" key="2">
    <source>
        <dbReference type="Proteomes" id="UP000693946"/>
    </source>
</evidence>
<sequence length="99" mass="11573">MTEPALRPPRQQDSKLEELSRLLTASHSLYDLLTVKAKVYTFRFFQSRKNKTRQKSEVVLFIRKHPLHIQTCYVTQILHNTGFTEVARAVCVRAVLFIL</sequence>
<dbReference type="AlphaFoldDB" id="A0AAV6QME8"/>
<keyword evidence="2" id="KW-1185">Reference proteome</keyword>
<comment type="caution">
    <text evidence="1">The sequence shown here is derived from an EMBL/GenBank/DDBJ whole genome shotgun (WGS) entry which is preliminary data.</text>
</comment>
<organism evidence="1 2">
    <name type="scientific">Solea senegalensis</name>
    <name type="common">Senegalese sole</name>
    <dbReference type="NCBI Taxonomy" id="28829"/>
    <lineage>
        <taxon>Eukaryota</taxon>
        <taxon>Metazoa</taxon>
        <taxon>Chordata</taxon>
        <taxon>Craniata</taxon>
        <taxon>Vertebrata</taxon>
        <taxon>Euteleostomi</taxon>
        <taxon>Actinopterygii</taxon>
        <taxon>Neopterygii</taxon>
        <taxon>Teleostei</taxon>
        <taxon>Neoteleostei</taxon>
        <taxon>Acanthomorphata</taxon>
        <taxon>Carangaria</taxon>
        <taxon>Pleuronectiformes</taxon>
        <taxon>Pleuronectoidei</taxon>
        <taxon>Soleidae</taxon>
        <taxon>Solea</taxon>
    </lineage>
</organism>